<evidence type="ECO:0000259" key="6">
    <source>
        <dbReference type="PROSITE" id="PS50111"/>
    </source>
</evidence>
<dbReference type="SMART" id="SM00304">
    <property type="entry name" value="HAMP"/>
    <property type="match status" value="1"/>
</dbReference>
<feature type="transmembrane region" description="Helical" evidence="5">
    <location>
        <begin position="12"/>
        <end position="31"/>
    </location>
</feature>
<evidence type="ECO:0000259" key="7">
    <source>
        <dbReference type="PROSITE" id="PS50885"/>
    </source>
</evidence>
<accession>A0ABV6B922</accession>
<keyword evidence="5" id="KW-1133">Transmembrane helix</keyword>
<proteinExistence type="inferred from homology"/>
<dbReference type="PROSITE" id="PS50885">
    <property type="entry name" value="HAMP"/>
    <property type="match status" value="1"/>
</dbReference>
<evidence type="ECO:0000313" key="9">
    <source>
        <dbReference type="Proteomes" id="UP001589813"/>
    </source>
</evidence>
<protein>
    <submittedName>
        <fullName evidence="8">Methyl-accepting chemotaxis protein</fullName>
    </submittedName>
</protein>
<dbReference type="Gene3D" id="1.10.287.950">
    <property type="entry name" value="Methyl-accepting chemotaxis protein"/>
    <property type="match status" value="1"/>
</dbReference>
<organism evidence="8 9">
    <name type="scientific">Rheinheimera tilapiae</name>
    <dbReference type="NCBI Taxonomy" id="875043"/>
    <lineage>
        <taxon>Bacteria</taxon>
        <taxon>Pseudomonadati</taxon>
        <taxon>Pseudomonadota</taxon>
        <taxon>Gammaproteobacteria</taxon>
        <taxon>Chromatiales</taxon>
        <taxon>Chromatiaceae</taxon>
        <taxon>Rheinheimera</taxon>
    </lineage>
</organism>
<reference evidence="8 9" key="1">
    <citation type="submission" date="2024-09" db="EMBL/GenBank/DDBJ databases">
        <authorList>
            <person name="Sun Q."/>
            <person name="Mori K."/>
        </authorList>
    </citation>
    <scope>NUCLEOTIDE SEQUENCE [LARGE SCALE GENOMIC DNA]</scope>
    <source>
        <strain evidence="8 9">KCTC 23315</strain>
    </source>
</reference>
<dbReference type="CDD" id="cd12913">
    <property type="entry name" value="PDC1_MCP_like"/>
    <property type="match status" value="1"/>
</dbReference>
<name>A0ABV6B922_9GAMM</name>
<dbReference type="SMART" id="SM00283">
    <property type="entry name" value="MA"/>
    <property type="match status" value="1"/>
</dbReference>
<comment type="similarity">
    <text evidence="3">Belongs to the methyl-accepting chemotaxis (MCP) protein family.</text>
</comment>
<evidence type="ECO:0000313" key="8">
    <source>
        <dbReference type="EMBL" id="MFC0047366.1"/>
    </source>
</evidence>
<dbReference type="PROSITE" id="PS50111">
    <property type="entry name" value="CHEMOTAXIS_TRANSDUC_2"/>
    <property type="match status" value="1"/>
</dbReference>
<evidence type="ECO:0000256" key="5">
    <source>
        <dbReference type="SAM" id="Phobius"/>
    </source>
</evidence>
<feature type="domain" description="HAMP" evidence="7">
    <location>
        <begin position="373"/>
        <end position="427"/>
    </location>
</feature>
<keyword evidence="9" id="KW-1185">Reference proteome</keyword>
<evidence type="ECO:0000256" key="4">
    <source>
        <dbReference type="PROSITE-ProRule" id="PRU00284"/>
    </source>
</evidence>
<dbReference type="PANTHER" id="PTHR32089:SF117">
    <property type="entry name" value="METHYL ACCEPTING SENSORY TRANSDUCER WITH CACHE_1 SMALL MOLECULE BINDING DOMAIN"/>
    <property type="match status" value="1"/>
</dbReference>
<feature type="transmembrane region" description="Helical" evidence="5">
    <location>
        <begin position="353"/>
        <end position="372"/>
    </location>
</feature>
<dbReference type="Proteomes" id="UP001589813">
    <property type="component" value="Unassembled WGS sequence"/>
</dbReference>
<dbReference type="RefSeq" id="WP_377240591.1">
    <property type="nucleotide sequence ID" value="NZ_JBHLXP010000001.1"/>
</dbReference>
<keyword evidence="5" id="KW-0812">Transmembrane</keyword>
<keyword evidence="5" id="KW-0472">Membrane</keyword>
<evidence type="ECO:0000256" key="2">
    <source>
        <dbReference type="ARBA" id="ARBA00023224"/>
    </source>
</evidence>
<comment type="caution">
    <text evidence="8">The sequence shown here is derived from an EMBL/GenBank/DDBJ whole genome shotgun (WGS) entry which is preliminary data.</text>
</comment>
<sequence>MQVDSLRFKLSAGMAVLITLVVTLLTVLGWFSTKSNNDAAIALLQQSLQQQAEATLSDAAGGIAQETSALINRNFDLARSMSALLSSTAHGSADTPYSREQVQQQAGVLLRSNAGISALYAQFEANGYDQADSQHDGSQQHSSKQGTMEIYWVRDGQDVKFVQVPDPAVKYVETRNQYGIREAEWYLCSRDSLKPCLMEPYLWEITPGNSVLLTSLVYPVVTNGTFRGVAGVDMNLPVLQELVERQAAQLYGGKVKLYLLSKHGLVLASNVLAKDLGKALPDLDKGLHQHLQQHKAELAVYQDDLVISSPLRVDAANADWQVVVAVPRAVALAAARQLEQQLNSAADSTSGRMLMLGLALLVAGVLIVALWLKRAMNPVMQMGQLMQELAGAEGDLTRQLQSHKALELRLMAEGFNAFTAKLRQMITALKQSSVALQGQSDHLVKIGQKTNDATHLQAAEVQSVASAMHEMTATAHEVANLASRTAEGAQSSLQSLQQANQLFRTTVSAFETVAADFEQTRQAVQSVSQSSQQINGIIEVIQAIAEQTNLLALNAAIEAARAGEQGRGFAVVADEVRSLAARTHSSTDEIKKLIHDLQKQVAGTVSQITANTNKVTVTLQEAETSYTQLSAATSGISAIADNAFQVAAAAEQQNQVSEEINRNITAIDDATRQLEQLSGDNLQISQQIGNITDDINGQLGRLRN</sequence>
<comment type="subcellular location">
    <subcellularLocation>
        <location evidence="1">Membrane</location>
    </subcellularLocation>
</comment>
<dbReference type="SUPFAM" id="SSF58104">
    <property type="entry name" value="Methyl-accepting chemotaxis protein (MCP) signaling domain"/>
    <property type="match status" value="1"/>
</dbReference>
<dbReference type="InterPro" id="IPR004089">
    <property type="entry name" value="MCPsignal_dom"/>
</dbReference>
<gene>
    <name evidence="8" type="ORF">ACFFJP_03555</name>
</gene>
<dbReference type="PANTHER" id="PTHR32089">
    <property type="entry name" value="METHYL-ACCEPTING CHEMOTAXIS PROTEIN MCPB"/>
    <property type="match status" value="1"/>
</dbReference>
<keyword evidence="2 4" id="KW-0807">Transducer</keyword>
<dbReference type="EMBL" id="JBHLXP010000001">
    <property type="protein sequence ID" value="MFC0047366.1"/>
    <property type="molecule type" value="Genomic_DNA"/>
</dbReference>
<dbReference type="Gene3D" id="3.30.450.20">
    <property type="entry name" value="PAS domain"/>
    <property type="match status" value="1"/>
</dbReference>
<evidence type="ECO:0000256" key="1">
    <source>
        <dbReference type="ARBA" id="ARBA00004370"/>
    </source>
</evidence>
<dbReference type="Pfam" id="PF00015">
    <property type="entry name" value="MCPsignal"/>
    <property type="match status" value="1"/>
</dbReference>
<feature type="domain" description="Methyl-accepting transducer" evidence="6">
    <location>
        <begin position="432"/>
        <end position="668"/>
    </location>
</feature>
<dbReference type="InterPro" id="IPR003660">
    <property type="entry name" value="HAMP_dom"/>
</dbReference>
<evidence type="ECO:0000256" key="3">
    <source>
        <dbReference type="ARBA" id="ARBA00029447"/>
    </source>
</evidence>